<evidence type="ECO:0000256" key="6">
    <source>
        <dbReference type="ARBA" id="ARBA00022729"/>
    </source>
</evidence>
<evidence type="ECO:0000256" key="5">
    <source>
        <dbReference type="ARBA" id="ARBA00022723"/>
    </source>
</evidence>
<dbReference type="OrthoDB" id="275270at2"/>
<evidence type="ECO:0000313" key="14">
    <source>
        <dbReference type="Proteomes" id="UP000234950"/>
    </source>
</evidence>
<keyword evidence="8" id="KW-0862">Zinc</keyword>
<gene>
    <name evidence="13" type="ORF">CVD27_06480</name>
</gene>
<evidence type="ECO:0000256" key="3">
    <source>
        <dbReference type="ARBA" id="ARBA00022525"/>
    </source>
</evidence>
<dbReference type="PANTHER" id="PTHR13062">
    <property type="entry name" value="COLLAGENASE"/>
    <property type="match status" value="1"/>
</dbReference>
<dbReference type="SUPFAM" id="SSF55486">
    <property type="entry name" value="Metalloproteases ('zincins'), catalytic domain"/>
    <property type="match status" value="1"/>
</dbReference>
<evidence type="ECO:0000259" key="12">
    <source>
        <dbReference type="Pfam" id="PF20774"/>
    </source>
</evidence>
<dbReference type="NCBIfam" id="TIGR03296">
    <property type="entry name" value="M6dom_TIGR03296"/>
    <property type="match status" value="1"/>
</dbReference>
<proteinExistence type="predicted"/>
<evidence type="ECO:0000256" key="9">
    <source>
        <dbReference type="ARBA" id="ARBA00023049"/>
    </source>
</evidence>
<dbReference type="Pfam" id="PF20774">
    <property type="entry name" value="InhA-like_VEG"/>
    <property type="match status" value="1"/>
</dbReference>
<dbReference type="Proteomes" id="UP000234950">
    <property type="component" value="Unassembled WGS sequence"/>
</dbReference>
<dbReference type="AlphaFoldDB" id="A0A2N5HNB4"/>
<evidence type="ECO:0000256" key="1">
    <source>
        <dbReference type="ARBA" id="ARBA00001947"/>
    </source>
</evidence>
<dbReference type="Pfam" id="PF20773">
    <property type="entry name" value="InhA-like_MAM"/>
    <property type="match status" value="1"/>
</dbReference>
<dbReference type="InterPro" id="IPR048665">
    <property type="entry name" value="InhA-like_VEG"/>
</dbReference>
<evidence type="ECO:0000256" key="8">
    <source>
        <dbReference type="ARBA" id="ARBA00022833"/>
    </source>
</evidence>
<comment type="caution">
    <text evidence="13">The sequence shown here is derived from an EMBL/GenBank/DDBJ whole genome shotgun (WGS) entry which is preliminary data.</text>
</comment>
<evidence type="ECO:0000313" key="13">
    <source>
        <dbReference type="EMBL" id="PLS06994.1"/>
    </source>
</evidence>
<evidence type="ECO:0000259" key="11">
    <source>
        <dbReference type="Pfam" id="PF05547"/>
    </source>
</evidence>
<sequence length="778" mass="85129">MVATTMFAGAFAGSTIAPKSASAATTVSSTPIDLNVVDIDRLGKALQQRGLIAKDATPAEITKAAKAYIQKKQGQKPGKADKNLTKEQQEMDKKAKDFVTKQKDKLAKQLAKGHQNFKKGKPTGAVKVDSAKQAAYDGSVRTDKVLVLLVEYSDFKHNQIVQEPGYMYAKDFSKEHYEKMLFGDQDFTLFNGDKIKTFKQYYEEQSGGSYTVDGTVSDWLTVPGTAKEYGDDNPQGGHDNLNPKGPRDLVKDALVAAVNKGINLADYDQFDQYDLDGDGNRNEPDGLVDHLMVLHAGVGQEAGGGALGDDAIWSHRWTLNGVYAVPNTTAKVNYWGGKMGAYDYTIEPEDGAVGVFAHEYGHDLGAPDEYDTQYTGNGDTVAQWSIMSGGSWSGHIAGTQPPSFSPQVKEFYQNTIGGNWANIKEVNYDEIDKNGLATVIDQSVTKSKNPGIVKVNLPGKEVKGFAPATGEKYYFSQKGDDLDTTLVTPEFDLTNATNATFTYNTNYEVEFDYDYVYVNAIVDGKTVELDTLGDTNVADGLDTTQGKWVEKTYDLSQFAGKKIKLSFEYVTDGGYAPAGFAMDDLKLTVDGNEVFADGAEGDAKVTLDGFLQTNGIFTKPHYYYLEWRNYAGSDQALQFSRDAKYNTGLVVWYGDDTFTDNWGGVHPGEGFLSVVDSHPEALIFNLKGQPSISQTTRYQVADAAFSLDQTPAWYVNSPTRGIYDYKGLPGVATFDSTNNYINDIIPDAGVKVPHQYPIKFQVVGEAKDNTAGAVWIHK</sequence>
<dbReference type="GO" id="GO:0046872">
    <property type="term" value="F:metal ion binding"/>
    <property type="evidence" value="ECO:0007669"/>
    <property type="project" value="UniProtKB-KW"/>
</dbReference>
<protein>
    <submittedName>
        <fullName evidence="13">Peptidase M6</fullName>
    </submittedName>
</protein>
<evidence type="ECO:0000256" key="4">
    <source>
        <dbReference type="ARBA" id="ARBA00022670"/>
    </source>
</evidence>
<feature type="domain" description="Peptidase M6-like" evidence="11">
    <location>
        <begin position="132"/>
        <end position="421"/>
    </location>
</feature>
<keyword evidence="9" id="KW-0482">Metalloprotease</keyword>
<feature type="region of interest" description="Disordered" evidence="10">
    <location>
        <begin position="225"/>
        <end position="244"/>
    </location>
</feature>
<evidence type="ECO:0000256" key="10">
    <source>
        <dbReference type="SAM" id="MobiDB-lite"/>
    </source>
</evidence>
<dbReference type="GO" id="GO:0005576">
    <property type="term" value="C:extracellular region"/>
    <property type="evidence" value="ECO:0007669"/>
    <property type="project" value="UniProtKB-SubCell"/>
</dbReference>
<evidence type="ECO:0000256" key="7">
    <source>
        <dbReference type="ARBA" id="ARBA00022801"/>
    </source>
</evidence>
<keyword evidence="7" id="KW-0378">Hydrolase</keyword>
<dbReference type="PANTHER" id="PTHR13062:SF12">
    <property type="entry name" value="ALPHA-2-MACROGLOBULIN DOMAIN-CONTAINING PROTEIN"/>
    <property type="match status" value="1"/>
</dbReference>
<dbReference type="NCBIfam" id="NF038128">
    <property type="entry name" value="choice_anch_J"/>
    <property type="match status" value="1"/>
</dbReference>
<accession>A0A2N5HNB4</accession>
<dbReference type="GO" id="GO:0006508">
    <property type="term" value="P:proteolysis"/>
    <property type="evidence" value="ECO:0007669"/>
    <property type="project" value="UniProtKB-KW"/>
</dbReference>
<keyword evidence="6" id="KW-0732">Signal</keyword>
<dbReference type="GO" id="GO:0008237">
    <property type="term" value="F:metallopeptidase activity"/>
    <property type="evidence" value="ECO:0007669"/>
    <property type="project" value="UniProtKB-KW"/>
</dbReference>
<dbReference type="InterPro" id="IPR012300">
    <property type="entry name" value="Pept_M6_InhA"/>
</dbReference>
<keyword evidence="4" id="KW-0645">Protease</keyword>
<keyword evidence="5" id="KW-0479">Metal-binding</keyword>
<comment type="cofactor">
    <cofactor evidence="1">
        <name>Zn(2+)</name>
        <dbReference type="ChEBI" id="CHEBI:29105"/>
    </cofactor>
</comment>
<dbReference type="PIRSF" id="PIRSF007519">
    <property type="entry name" value="Protease_InhA"/>
    <property type="match status" value="1"/>
</dbReference>
<dbReference type="EMBL" id="PGVE01000029">
    <property type="protein sequence ID" value="PLS06994.1"/>
    <property type="molecule type" value="Genomic_DNA"/>
</dbReference>
<dbReference type="Pfam" id="PF05547">
    <property type="entry name" value="Peptidase_M6"/>
    <property type="match status" value="1"/>
</dbReference>
<keyword evidence="14" id="KW-1185">Reference proteome</keyword>
<keyword evidence="3" id="KW-0964">Secreted</keyword>
<dbReference type="InterPro" id="IPR008757">
    <property type="entry name" value="Peptidase_M6-like_domain"/>
</dbReference>
<comment type="subcellular location">
    <subcellularLocation>
        <location evidence="2">Secreted</location>
    </subcellularLocation>
</comment>
<evidence type="ECO:0000256" key="2">
    <source>
        <dbReference type="ARBA" id="ARBA00004613"/>
    </source>
</evidence>
<feature type="domain" description="Immune inhibitor A-like metallopeptidase VEG" evidence="12">
    <location>
        <begin position="619"/>
        <end position="774"/>
    </location>
</feature>
<organism evidence="13 14">
    <name type="scientific">Neobacillus cucumis</name>
    <dbReference type="NCBI Taxonomy" id="1740721"/>
    <lineage>
        <taxon>Bacteria</taxon>
        <taxon>Bacillati</taxon>
        <taxon>Bacillota</taxon>
        <taxon>Bacilli</taxon>
        <taxon>Bacillales</taxon>
        <taxon>Bacillaceae</taxon>
        <taxon>Neobacillus</taxon>
    </lineage>
</organism>
<reference evidence="13 14" key="1">
    <citation type="submission" date="2017-11" db="EMBL/GenBank/DDBJ databases">
        <title>Comparitive Functional Genomics of Dry Heat Resistant strains isolated from the Viking Spacecraft.</title>
        <authorList>
            <person name="Seuylemezian A."/>
            <person name="Cooper K."/>
            <person name="Vaishampayan P."/>
        </authorList>
    </citation>
    <scope>NUCLEOTIDE SEQUENCE [LARGE SCALE GENOMIC DNA]</scope>
    <source>
        <strain evidence="13 14">V32-6</strain>
    </source>
</reference>
<dbReference type="RefSeq" id="WP_101647164.1">
    <property type="nucleotide sequence ID" value="NZ_PGVE01000029.1"/>
</dbReference>
<name>A0A2N5HNB4_9BACI</name>